<evidence type="ECO:0000313" key="2">
    <source>
        <dbReference type="Proteomes" id="UP000774326"/>
    </source>
</evidence>
<name>A0A9P8TP59_WICPI</name>
<gene>
    <name evidence="1" type="ORF">WICPIJ_003133</name>
</gene>
<keyword evidence="2" id="KW-1185">Reference proteome</keyword>
<dbReference type="AlphaFoldDB" id="A0A9P8TP59"/>
<dbReference type="EMBL" id="JAEUBG010001739">
    <property type="protein sequence ID" value="KAH3685895.1"/>
    <property type="molecule type" value="Genomic_DNA"/>
</dbReference>
<reference evidence="1" key="2">
    <citation type="submission" date="2021-01" db="EMBL/GenBank/DDBJ databases">
        <authorList>
            <person name="Schikora-Tamarit M.A."/>
        </authorList>
    </citation>
    <scope>NUCLEOTIDE SEQUENCE</scope>
    <source>
        <strain evidence="1">CBS2887</strain>
    </source>
</reference>
<accession>A0A9P8TP59</accession>
<sequence>MKLTPIIANKTPFKALTQEVKSYFVWKANNDSPMKITNVIIIASSTIIVSNKLVTTPIEYPSNKVNAPSKIKFVGYSFDFHIAPSIAATDKIMEMNNKAGWFMVNSLTAALALITHPNIVVANN</sequence>
<dbReference type="Proteomes" id="UP000774326">
    <property type="component" value="Unassembled WGS sequence"/>
</dbReference>
<reference evidence="1" key="1">
    <citation type="journal article" date="2021" name="Open Biol.">
        <title>Shared evolutionary footprints suggest mitochondrial oxidative damage underlies multiple complex I losses in fungi.</title>
        <authorList>
            <person name="Schikora-Tamarit M.A."/>
            <person name="Marcet-Houben M."/>
            <person name="Nosek J."/>
            <person name="Gabaldon T."/>
        </authorList>
    </citation>
    <scope>NUCLEOTIDE SEQUENCE</scope>
    <source>
        <strain evidence="1">CBS2887</strain>
    </source>
</reference>
<protein>
    <submittedName>
        <fullName evidence="1">Uncharacterized protein</fullName>
    </submittedName>
</protein>
<proteinExistence type="predicted"/>
<organism evidence="1 2">
    <name type="scientific">Wickerhamomyces pijperi</name>
    <name type="common">Yeast</name>
    <name type="synonym">Pichia pijperi</name>
    <dbReference type="NCBI Taxonomy" id="599730"/>
    <lineage>
        <taxon>Eukaryota</taxon>
        <taxon>Fungi</taxon>
        <taxon>Dikarya</taxon>
        <taxon>Ascomycota</taxon>
        <taxon>Saccharomycotina</taxon>
        <taxon>Saccharomycetes</taxon>
        <taxon>Phaffomycetales</taxon>
        <taxon>Wickerhamomycetaceae</taxon>
        <taxon>Wickerhamomyces</taxon>
    </lineage>
</organism>
<evidence type="ECO:0000313" key="1">
    <source>
        <dbReference type="EMBL" id="KAH3685895.1"/>
    </source>
</evidence>
<comment type="caution">
    <text evidence="1">The sequence shown here is derived from an EMBL/GenBank/DDBJ whole genome shotgun (WGS) entry which is preliminary data.</text>
</comment>